<dbReference type="InterPro" id="IPR029058">
    <property type="entry name" value="AB_hydrolase_fold"/>
</dbReference>
<evidence type="ECO:0000256" key="1">
    <source>
        <dbReference type="ARBA" id="ARBA00010758"/>
    </source>
</evidence>
<evidence type="ECO:0000256" key="8">
    <source>
        <dbReference type="ARBA" id="ARBA00031934"/>
    </source>
</evidence>
<gene>
    <name evidence="10" type="ORF">SISNIDRAFT_448597</name>
</gene>
<dbReference type="Gene3D" id="3.40.50.1820">
    <property type="entry name" value="alpha/beta hydrolase"/>
    <property type="match status" value="1"/>
</dbReference>
<evidence type="ECO:0000313" key="10">
    <source>
        <dbReference type="EMBL" id="KZS98385.1"/>
    </source>
</evidence>
<feature type="chain" id="PRO_5007855115" description="Palmitoyl-protein thioesterase 1" evidence="9">
    <location>
        <begin position="19"/>
        <end position="321"/>
    </location>
</feature>
<keyword evidence="5 10" id="KW-0378">Hydrolase</keyword>
<dbReference type="FunFam" id="3.40.50.1820:FF:000107">
    <property type="entry name" value="Palmitoyl-protein thioesterase 1"/>
    <property type="match status" value="1"/>
</dbReference>
<name>A0A165A293_9AGAM</name>
<evidence type="ECO:0000256" key="6">
    <source>
        <dbReference type="ARBA" id="ARBA00023157"/>
    </source>
</evidence>
<dbReference type="PANTHER" id="PTHR11247">
    <property type="entry name" value="PALMITOYL-PROTEIN THIOESTERASE/DOLICHYLDIPHOSPHATASE 1"/>
    <property type="match status" value="1"/>
</dbReference>
<keyword evidence="6" id="KW-1015">Disulfide bond</keyword>
<comment type="similarity">
    <text evidence="1">Belongs to the palmitoyl-protein thioesterase family.</text>
</comment>
<protein>
    <recommendedName>
        <fullName evidence="3">Palmitoyl-protein thioesterase 1</fullName>
        <ecNumber evidence="2">3.1.2.22</ecNumber>
    </recommendedName>
    <alternativeName>
        <fullName evidence="8">Palmitoyl-protein hydrolase 1</fullName>
    </alternativeName>
</protein>
<evidence type="ECO:0000313" key="11">
    <source>
        <dbReference type="Proteomes" id="UP000076722"/>
    </source>
</evidence>
<dbReference type="STRING" id="1314777.A0A165A293"/>
<accession>A0A165A293</accession>
<dbReference type="InterPro" id="IPR002472">
    <property type="entry name" value="Palm_thioest"/>
</dbReference>
<dbReference type="Proteomes" id="UP000076722">
    <property type="component" value="Unassembled WGS sequence"/>
</dbReference>
<evidence type="ECO:0000256" key="2">
    <source>
        <dbReference type="ARBA" id="ARBA00012423"/>
    </source>
</evidence>
<sequence length="321" mass="35498">MILRSLLLFAVVVQLVFASPFASSYRKDVRPLVIWHGLGDSHSSAGMLEFAELIKSVHPGIFIHAVRVEESIEADQRAGWFGNVEEQIVKVSEQLASIKELEGGFDAIGFSQGGQFLRAYVEIYNEPPVHNLITFGSQHMGISDIPGCKPGDILCRLAANAARAGVYTSWAQTHLVQAQYFRDHKNLDLYLATNHFLPTINNEVPSILKNNTYKANLVSLSNLVLVAFSEDQTVVPKESSWFGSFAPPDENVEEGTIIPLKEQPLYVEDWIGVRTLDESGRLGLEICEGRHMALSRACWEPLVTTYAGGSLRAENTLVVQS</sequence>
<dbReference type="GO" id="GO:0008474">
    <property type="term" value="F:palmitoyl-(protein) hydrolase activity"/>
    <property type="evidence" value="ECO:0007669"/>
    <property type="project" value="UniProtKB-EC"/>
</dbReference>
<evidence type="ECO:0000256" key="3">
    <source>
        <dbReference type="ARBA" id="ARBA00014212"/>
    </source>
</evidence>
<reference evidence="10 11" key="1">
    <citation type="journal article" date="2016" name="Mol. Biol. Evol.">
        <title>Comparative Genomics of Early-Diverging Mushroom-Forming Fungi Provides Insights into the Origins of Lignocellulose Decay Capabilities.</title>
        <authorList>
            <person name="Nagy L.G."/>
            <person name="Riley R."/>
            <person name="Tritt A."/>
            <person name="Adam C."/>
            <person name="Daum C."/>
            <person name="Floudas D."/>
            <person name="Sun H."/>
            <person name="Yadav J.S."/>
            <person name="Pangilinan J."/>
            <person name="Larsson K.H."/>
            <person name="Matsuura K."/>
            <person name="Barry K."/>
            <person name="Labutti K."/>
            <person name="Kuo R."/>
            <person name="Ohm R.A."/>
            <person name="Bhattacharya S.S."/>
            <person name="Shirouzu T."/>
            <person name="Yoshinaga Y."/>
            <person name="Martin F.M."/>
            <person name="Grigoriev I.V."/>
            <person name="Hibbett D.S."/>
        </authorList>
    </citation>
    <scope>NUCLEOTIDE SEQUENCE [LARGE SCALE GENOMIC DNA]</scope>
    <source>
        <strain evidence="10 11">HHB9708</strain>
    </source>
</reference>
<organism evidence="10 11">
    <name type="scientific">Sistotremastrum niveocremeum HHB9708</name>
    <dbReference type="NCBI Taxonomy" id="1314777"/>
    <lineage>
        <taxon>Eukaryota</taxon>
        <taxon>Fungi</taxon>
        <taxon>Dikarya</taxon>
        <taxon>Basidiomycota</taxon>
        <taxon>Agaricomycotina</taxon>
        <taxon>Agaricomycetes</taxon>
        <taxon>Sistotremastrales</taxon>
        <taxon>Sistotremastraceae</taxon>
        <taxon>Sertulicium</taxon>
        <taxon>Sertulicium niveocremeum</taxon>
    </lineage>
</organism>
<dbReference type="Pfam" id="PF02089">
    <property type="entry name" value="Palm_thioest"/>
    <property type="match status" value="1"/>
</dbReference>
<proteinExistence type="inferred from homology"/>
<dbReference type="SUPFAM" id="SSF53474">
    <property type="entry name" value="alpha/beta-Hydrolases"/>
    <property type="match status" value="1"/>
</dbReference>
<dbReference type="PRINTS" id="PR00414">
    <property type="entry name" value="PPTHIESTRASE"/>
</dbReference>
<evidence type="ECO:0000256" key="9">
    <source>
        <dbReference type="SAM" id="SignalP"/>
    </source>
</evidence>
<dbReference type="OrthoDB" id="10263094at2759"/>
<feature type="signal peptide" evidence="9">
    <location>
        <begin position="1"/>
        <end position="18"/>
    </location>
</feature>
<evidence type="ECO:0000256" key="5">
    <source>
        <dbReference type="ARBA" id="ARBA00022801"/>
    </source>
</evidence>
<dbReference type="EC" id="3.1.2.22" evidence="2"/>
<evidence type="ECO:0000256" key="7">
    <source>
        <dbReference type="ARBA" id="ARBA00023180"/>
    </source>
</evidence>
<keyword evidence="11" id="KW-1185">Reference proteome</keyword>
<keyword evidence="7" id="KW-0325">Glycoprotein</keyword>
<dbReference type="PANTHER" id="PTHR11247:SF8">
    <property type="entry name" value="PALMITOYL-PROTEIN THIOESTERASE 1"/>
    <property type="match status" value="1"/>
</dbReference>
<evidence type="ECO:0000256" key="4">
    <source>
        <dbReference type="ARBA" id="ARBA00022729"/>
    </source>
</evidence>
<dbReference type="AlphaFoldDB" id="A0A165A293"/>
<keyword evidence="4 9" id="KW-0732">Signal</keyword>
<dbReference type="EMBL" id="KV419395">
    <property type="protein sequence ID" value="KZS98385.1"/>
    <property type="molecule type" value="Genomic_DNA"/>
</dbReference>